<dbReference type="PANTHER" id="PTHR43585">
    <property type="entry name" value="FUMIPYRROLE BIOSYNTHESIS PROTEIN C"/>
    <property type="match status" value="1"/>
</dbReference>
<accession>A0AAU8HH77</accession>
<dbReference type="EMBL" id="CP157762">
    <property type="protein sequence ID" value="XBP94694.1"/>
    <property type="molecule type" value="Genomic_DNA"/>
</dbReference>
<dbReference type="Gene3D" id="3.30.1490.20">
    <property type="entry name" value="ATP-grasp fold, A domain"/>
    <property type="match status" value="1"/>
</dbReference>
<evidence type="ECO:0000313" key="7">
    <source>
        <dbReference type="EMBL" id="XCH75395.1"/>
    </source>
</evidence>
<evidence type="ECO:0000256" key="3">
    <source>
        <dbReference type="ARBA" id="ARBA00022840"/>
    </source>
</evidence>
<dbReference type="Gene3D" id="3.40.50.20">
    <property type="match status" value="1"/>
</dbReference>
<evidence type="ECO:0000256" key="4">
    <source>
        <dbReference type="PROSITE-ProRule" id="PRU00409"/>
    </source>
</evidence>
<dbReference type="Gene3D" id="3.30.470.20">
    <property type="entry name" value="ATP-grasp fold, B domain"/>
    <property type="match status" value="1"/>
</dbReference>
<dbReference type="InterPro" id="IPR005479">
    <property type="entry name" value="CPAse_ATP-bd"/>
</dbReference>
<gene>
    <name evidence="7" type="ORF">ABUL08_04660</name>
    <name evidence="6" type="ORF">VK199_04635</name>
</gene>
<dbReference type="InterPro" id="IPR011761">
    <property type="entry name" value="ATP-grasp"/>
</dbReference>
<evidence type="ECO:0000313" key="6">
    <source>
        <dbReference type="EMBL" id="XBP94694.1"/>
    </source>
</evidence>
<dbReference type="PANTHER" id="PTHR43585:SF2">
    <property type="entry name" value="ATP-GRASP ENZYME FSQD"/>
    <property type="match status" value="1"/>
</dbReference>
<dbReference type="SUPFAM" id="SSF56059">
    <property type="entry name" value="Glutathione synthetase ATP-binding domain-like"/>
    <property type="match status" value="1"/>
</dbReference>
<protein>
    <recommendedName>
        <fullName evidence="5">ATP-grasp domain-containing protein</fullName>
    </recommendedName>
</protein>
<dbReference type="AlphaFoldDB" id="A0AAU8HH77"/>
<dbReference type="GO" id="GO:0016874">
    <property type="term" value="F:ligase activity"/>
    <property type="evidence" value="ECO:0007669"/>
    <property type="project" value="UniProtKB-KW"/>
</dbReference>
<reference evidence="6" key="1">
    <citation type="submission" date="2024-01" db="EMBL/GenBank/DDBJ databases">
        <title>The genome sequence of Micromonospora mangrovi CCTCC AA 2012012.</title>
        <authorList>
            <person name="Gao J."/>
        </authorList>
    </citation>
    <scope>NUCLEOTIDE SEQUENCE</scope>
    <source>
        <strain evidence="6">CCTCC AA 2012012</strain>
    </source>
</reference>
<dbReference type="PROSITE" id="PS50975">
    <property type="entry name" value="ATP_GRASP"/>
    <property type="match status" value="1"/>
</dbReference>
<name>A0AAU8HH77_9ACTN</name>
<proteinExistence type="predicted"/>
<feature type="domain" description="ATP-grasp" evidence="5">
    <location>
        <begin position="136"/>
        <end position="336"/>
    </location>
</feature>
<keyword evidence="2 4" id="KW-0547">Nucleotide-binding</keyword>
<dbReference type="InterPro" id="IPR052032">
    <property type="entry name" value="ATP-dep_AA_Ligase"/>
</dbReference>
<keyword evidence="1" id="KW-0436">Ligase</keyword>
<dbReference type="GO" id="GO:0005524">
    <property type="term" value="F:ATP binding"/>
    <property type="evidence" value="ECO:0007669"/>
    <property type="project" value="UniProtKB-UniRule"/>
</dbReference>
<dbReference type="EMBL" id="CP159342">
    <property type="protein sequence ID" value="XCH75395.1"/>
    <property type="molecule type" value="Genomic_DNA"/>
</dbReference>
<dbReference type="Pfam" id="PF02786">
    <property type="entry name" value="CPSase_L_D2"/>
    <property type="match status" value="1"/>
</dbReference>
<dbReference type="RefSeq" id="WP_350934834.1">
    <property type="nucleotide sequence ID" value="NZ_CP157762.1"/>
</dbReference>
<dbReference type="GO" id="GO:0046872">
    <property type="term" value="F:metal ion binding"/>
    <property type="evidence" value="ECO:0007669"/>
    <property type="project" value="InterPro"/>
</dbReference>
<evidence type="ECO:0000256" key="2">
    <source>
        <dbReference type="ARBA" id="ARBA00022741"/>
    </source>
</evidence>
<dbReference type="InterPro" id="IPR013815">
    <property type="entry name" value="ATP_grasp_subdomain_1"/>
</dbReference>
<organism evidence="7">
    <name type="scientific">Micromonospora sp. CCTCC AA 2012012</name>
    <dbReference type="NCBI Taxonomy" id="3111921"/>
    <lineage>
        <taxon>Bacteria</taxon>
        <taxon>Bacillati</taxon>
        <taxon>Actinomycetota</taxon>
        <taxon>Actinomycetes</taxon>
        <taxon>Micromonosporales</taxon>
        <taxon>Micromonosporaceae</taxon>
        <taxon>Micromonospora</taxon>
    </lineage>
</organism>
<evidence type="ECO:0000259" key="5">
    <source>
        <dbReference type="PROSITE" id="PS50975"/>
    </source>
</evidence>
<evidence type="ECO:0000256" key="1">
    <source>
        <dbReference type="ARBA" id="ARBA00022598"/>
    </source>
</evidence>
<keyword evidence="3 4" id="KW-0067">ATP-binding</keyword>
<sequence length="439" mass="48449">MSISRGSRRFTECRRGWADMSVLILHRNPLEPFPYRAWLADYDGPIVMLAARDKIESFGEQVPDDAAGLSHLGVLDHYDRDVAARATELAEQYHPRHVVALHEADLELAADLRERWRLPGPRAADIRPFRDKLLMKERAQAAGIEVAPHSLATTAQQVEAFAAEHGYPVVLKQRAGYNSIGLRISRSSEALRAHVDALFAGGARDDIIVEQFVAGRMCHVDGFVRGGRTVLAWPSQYQYDLASFGSDPGPRIDLTLDPHDPLTTRLLDLVDEVLAAVTRRPGHLTDHAFHAEVFHTPDDRLVLCEIACRSGGAKIREVFEVMFGVNLAELEIRTQLGLPVPALDHLPAGVRPQPGSMSGQMLMMKRPGLVRAVPARPTEPWVRRFWCWARPGQVIPPAAGSADFLTAAIAAAPTRAECEARLRSLGARIADQFHIAEAS</sequence>
<reference evidence="7" key="2">
    <citation type="submission" date="2024-06" db="EMBL/GenBank/DDBJ databases">
        <title>Micromonospora mangrovi CCTCC AA 2012012 genome sequences.</title>
        <authorList>
            <person name="Gao J."/>
        </authorList>
    </citation>
    <scope>NUCLEOTIDE SEQUENCE</scope>
    <source>
        <strain evidence="7">CCTCC AA 2012012</strain>
    </source>
</reference>